<dbReference type="Proteomes" id="UP000887565">
    <property type="component" value="Unplaced"/>
</dbReference>
<organism evidence="1 2">
    <name type="scientific">Romanomermis culicivorax</name>
    <name type="common">Nematode worm</name>
    <dbReference type="NCBI Taxonomy" id="13658"/>
    <lineage>
        <taxon>Eukaryota</taxon>
        <taxon>Metazoa</taxon>
        <taxon>Ecdysozoa</taxon>
        <taxon>Nematoda</taxon>
        <taxon>Enoplea</taxon>
        <taxon>Dorylaimia</taxon>
        <taxon>Mermithida</taxon>
        <taxon>Mermithoidea</taxon>
        <taxon>Mermithidae</taxon>
        <taxon>Romanomermis</taxon>
    </lineage>
</organism>
<reference evidence="2" key="1">
    <citation type="submission" date="2022-11" db="UniProtKB">
        <authorList>
            <consortium name="WormBaseParasite"/>
        </authorList>
    </citation>
    <scope>IDENTIFICATION</scope>
</reference>
<protein>
    <submittedName>
        <fullName evidence="2">Uncharacterized protein</fullName>
    </submittedName>
</protein>
<sequence>DGCLNIKCFVCSDDGHYCFLCLLAHSTANSFSFNVQLLKDVPSQLDPITLCLVVLVNAKQTPAFLDTGCPWTIISQPLHKALIKESWKWAMTFQQHHNFNPLLNINGLSLKCNVVRLDIHLDPSSGGNIGQKPIQMNNI</sequence>
<keyword evidence="1" id="KW-1185">Reference proteome</keyword>
<name>A0A915I8L8_ROMCU</name>
<evidence type="ECO:0000313" key="1">
    <source>
        <dbReference type="Proteomes" id="UP000887565"/>
    </source>
</evidence>
<proteinExistence type="predicted"/>
<dbReference type="WBParaSite" id="nRc.2.0.1.t10103-RA">
    <property type="protein sequence ID" value="nRc.2.0.1.t10103-RA"/>
    <property type="gene ID" value="nRc.2.0.1.g10103"/>
</dbReference>
<accession>A0A915I8L8</accession>
<dbReference type="AlphaFoldDB" id="A0A915I8L8"/>
<evidence type="ECO:0000313" key="2">
    <source>
        <dbReference type="WBParaSite" id="nRc.2.0.1.t10103-RA"/>
    </source>
</evidence>